<feature type="domain" description="Pvc16 N-terminal" evidence="1">
    <location>
        <begin position="9"/>
        <end position="211"/>
    </location>
</feature>
<accession>A0A4R2Q2J7</accession>
<reference evidence="2 3" key="1">
    <citation type="submission" date="2019-03" db="EMBL/GenBank/DDBJ databases">
        <title>Genomic Encyclopedia of Type Strains, Phase IV (KMG-IV): sequencing the most valuable type-strain genomes for metagenomic binning, comparative biology and taxonomic classification.</title>
        <authorList>
            <person name="Goeker M."/>
        </authorList>
    </citation>
    <scope>NUCLEOTIDE SEQUENCE [LARGE SCALE GENOMIC DNA]</scope>
    <source>
        <strain evidence="2 3">DSM 18063</strain>
    </source>
</reference>
<dbReference type="InterPro" id="IPR025351">
    <property type="entry name" value="Pvc16_N"/>
</dbReference>
<dbReference type="Pfam" id="PF14065">
    <property type="entry name" value="Pvc16_N"/>
    <property type="match status" value="1"/>
</dbReference>
<dbReference type="RefSeq" id="WP_132461796.1">
    <property type="nucleotide sequence ID" value="NZ_SLXP01000004.1"/>
</dbReference>
<dbReference type="EMBL" id="SLXP01000004">
    <property type="protein sequence ID" value="TCP41868.1"/>
    <property type="molecule type" value="Genomic_DNA"/>
</dbReference>
<protein>
    <submittedName>
        <fullName evidence="2">Uncharacterized protein DUF4255</fullName>
    </submittedName>
</protein>
<evidence type="ECO:0000313" key="2">
    <source>
        <dbReference type="EMBL" id="TCP41868.1"/>
    </source>
</evidence>
<proteinExistence type="predicted"/>
<name>A0A4R2Q2J7_9RHOB</name>
<dbReference type="OrthoDB" id="527247at2"/>
<evidence type="ECO:0000259" key="1">
    <source>
        <dbReference type="Pfam" id="PF14065"/>
    </source>
</evidence>
<comment type="caution">
    <text evidence="2">The sequence shown here is derived from an EMBL/GenBank/DDBJ whole genome shotgun (WGS) entry which is preliminary data.</text>
</comment>
<dbReference type="AlphaFoldDB" id="A0A4R2Q2J7"/>
<evidence type="ECO:0000313" key="3">
    <source>
        <dbReference type="Proteomes" id="UP000294835"/>
    </source>
</evidence>
<keyword evidence="3" id="KW-1185">Reference proteome</keyword>
<sequence length="444" mass="46415">MSNVLALSAVTQLLKSMLHDALIEGDASQALGDDFSVTALPPDRILSDTGEAQGNQLNLYLHRVTPNAALTNADLPTRDSSGRLSQRPRLALDLHFLLTAVSPGQLNAETLLGYAMQAFHETAIIPRALVRSALAAGIAGDVSPTPAWLEQAARLADQVELIKITPQPLSLDDMSKVWTALQTSYRTTVAYDVSLVLIEREIPTRPALPVLSRGGLRDPDTGRDPGVALRPDLMPGVPMLTGIEPLDGQPVMRLGGRVALNGMALDRGTATVHFTETDTGLFLQLAPLAPSGPNRVVVDLPAGAPLATGHPLADTGRDPGAWRIGAYSVALRVIGEDGRELLTNALPMALAPASTASAAASAGGTTITMTSEPPIRQGQSVAIILGREMALIDSPAAPTGSVEAEFAGLQSGAALPVRLRVDGIDSPVIDRLAEPPVLETVTIP</sequence>
<gene>
    <name evidence="2" type="ORF">EV662_104212</name>
</gene>
<organism evidence="2 3">
    <name type="scientific">Rhodovulum marinum</name>
    <dbReference type="NCBI Taxonomy" id="320662"/>
    <lineage>
        <taxon>Bacteria</taxon>
        <taxon>Pseudomonadati</taxon>
        <taxon>Pseudomonadota</taxon>
        <taxon>Alphaproteobacteria</taxon>
        <taxon>Rhodobacterales</taxon>
        <taxon>Paracoccaceae</taxon>
        <taxon>Rhodovulum</taxon>
    </lineage>
</organism>
<dbReference type="Proteomes" id="UP000294835">
    <property type="component" value="Unassembled WGS sequence"/>
</dbReference>